<protein>
    <recommendedName>
        <fullName evidence="5">Release factor glutamine methyltransferase</fullName>
        <shortName evidence="5">RF MTase</shortName>
        <ecNumber evidence="5">2.1.1.297</ecNumber>
    </recommendedName>
    <alternativeName>
        <fullName evidence="5">N5-glutamine methyltransferase PrmC</fullName>
    </alternativeName>
    <alternativeName>
        <fullName evidence="5">Protein-(glutamine-N5) MTase PrmC</fullName>
    </alternativeName>
    <alternativeName>
        <fullName evidence="5">Protein-glutamine N-methyltransferase PrmC</fullName>
    </alternativeName>
</protein>
<keyword evidence="2 5" id="KW-0808">Transferase</keyword>
<comment type="catalytic activity">
    <reaction evidence="4 5">
        <text>L-glutaminyl-[peptide chain release factor] + S-adenosyl-L-methionine = N(5)-methyl-L-glutaminyl-[peptide chain release factor] + S-adenosyl-L-homocysteine + H(+)</text>
        <dbReference type="Rhea" id="RHEA:42896"/>
        <dbReference type="Rhea" id="RHEA-COMP:10271"/>
        <dbReference type="Rhea" id="RHEA-COMP:10272"/>
        <dbReference type="ChEBI" id="CHEBI:15378"/>
        <dbReference type="ChEBI" id="CHEBI:30011"/>
        <dbReference type="ChEBI" id="CHEBI:57856"/>
        <dbReference type="ChEBI" id="CHEBI:59789"/>
        <dbReference type="ChEBI" id="CHEBI:61891"/>
        <dbReference type="EC" id="2.1.1.297"/>
    </reaction>
</comment>
<dbReference type="InterPro" id="IPR002052">
    <property type="entry name" value="DNA_methylase_N6_adenine_CS"/>
</dbReference>
<dbReference type="InterPro" id="IPR007848">
    <property type="entry name" value="Small_mtfrase_dom"/>
</dbReference>
<evidence type="ECO:0000256" key="2">
    <source>
        <dbReference type="ARBA" id="ARBA00022679"/>
    </source>
</evidence>
<dbReference type="Gene3D" id="3.40.50.150">
    <property type="entry name" value="Vaccinia Virus protein VP39"/>
    <property type="match status" value="1"/>
</dbReference>
<dbReference type="NCBIfam" id="TIGR03534">
    <property type="entry name" value="RF_mod_PrmC"/>
    <property type="match status" value="1"/>
</dbReference>
<dbReference type="OrthoDB" id="9800643at2"/>
<gene>
    <name evidence="5" type="primary">prmC</name>
    <name evidence="8" type="ORF">Dthio_PD2395</name>
</gene>
<dbReference type="PANTHER" id="PTHR18895">
    <property type="entry name" value="HEMK METHYLTRANSFERASE"/>
    <property type="match status" value="1"/>
</dbReference>
<dbReference type="NCBIfam" id="TIGR00536">
    <property type="entry name" value="hemK_fam"/>
    <property type="match status" value="1"/>
</dbReference>
<evidence type="ECO:0000256" key="5">
    <source>
        <dbReference type="HAMAP-Rule" id="MF_02126"/>
    </source>
</evidence>
<feature type="binding site" evidence="5">
    <location>
        <position position="144"/>
    </location>
    <ligand>
        <name>S-adenosyl-L-methionine</name>
        <dbReference type="ChEBI" id="CHEBI:59789"/>
    </ligand>
</feature>
<accession>D6SQH7</accession>
<dbReference type="HAMAP" id="MF_02126">
    <property type="entry name" value="RF_methyltr_PrmC"/>
    <property type="match status" value="1"/>
</dbReference>
<dbReference type="Pfam" id="PF05175">
    <property type="entry name" value="MTS"/>
    <property type="match status" value="1"/>
</dbReference>
<dbReference type="GO" id="GO:0032259">
    <property type="term" value="P:methylation"/>
    <property type="evidence" value="ECO:0007669"/>
    <property type="project" value="UniProtKB-KW"/>
</dbReference>
<comment type="similarity">
    <text evidence="5">Belongs to the protein N5-glutamine methyltransferase family. PrmC subfamily.</text>
</comment>
<name>D6SQH7_9BACT</name>
<dbReference type="PROSITE" id="PS00092">
    <property type="entry name" value="N6_MTASE"/>
    <property type="match status" value="1"/>
</dbReference>
<dbReference type="EC" id="2.1.1.297" evidence="5"/>
<reference evidence="8" key="1">
    <citation type="submission" date="2010-05" db="EMBL/GenBank/DDBJ databases">
        <title>The draft genome of Desulfonatronospira thiodismutans ASO3-1.</title>
        <authorList>
            <consortium name="US DOE Joint Genome Institute (JGI-PGF)"/>
            <person name="Lucas S."/>
            <person name="Copeland A."/>
            <person name="Lapidus A."/>
            <person name="Cheng J.-F."/>
            <person name="Bruce D."/>
            <person name="Goodwin L."/>
            <person name="Pitluck S."/>
            <person name="Chertkov O."/>
            <person name="Brettin T."/>
            <person name="Detter J.C."/>
            <person name="Han C."/>
            <person name="Land M.L."/>
            <person name="Hauser L."/>
            <person name="Kyrpides N."/>
            <person name="Mikhailova N."/>
            <person name="Muyzer G."/>
            <person name="Woyke T."/>
        </authorList>
    </citation>
    <scope>NUCLEOTIDE SEQUENCE [LARGE SCALE GENOMIC DNA]</scope>
    <source>
        <strain evidence="8">ASO3-1</strain>
    </source>
</reference>
<feature type="binding site" evidence="5">
    <location>
        <begin position="188"/>
        <end position="191"/>
    </location>
    <ligand>
        <name>substrate</name>
    </ligand>
</feature>
<dbReference type="InterPro" id="IPR029063">
    <property type="entry name" value="SAM-dependent_MTases_sf"/>
</dbReference>
<dbReference type="Proteomes" id="UP000005496">
    <property type="component" value="Unassembled WGS sequence"/>
</dbReference>
<feature type="domain" description="Release factor glutamine methyltransferase N-terminal" evidence="7">
    <location>
        <begin position="7"/>
        <end position="76"/>
    </location>
</feature>
<dbReference type="InterPro" id="IPR050320">
    <property type="entry name" value="N5-glutamine_MTase"/>
</dbReference>
<comment type="caution">
    <text evidence="8">The sequence shown here is derived from an EMBL/GenBank/DDBJ whole genome shotgun (WGS) entry which is preliminary data.</text>
</comment>
<evidence type="ECO:0000313" key="8">
    <source>
        <dbReference type="EMBL" id="EFI35003.1"/>
    </source>
</evidence>
<feature type="domain" description="Methyltransferase small" evidence="6">
    <location>
        <begin position="98"/>
        <end position="193"/>
    </location>
</feature>
<dbReference type="SUPFAM" id="SSF53335">
    <property type="entry name" value="S-adenosyl-L-methionine-dependent methyltransferases"/>
    <property type="match status" value="1"/>
</dbReference>
<dbReference type="CDD" id="cd02440">
    <property type="entry name" value="AdoMet_MTases"/>
    <property type="match status" value="1"/>
</dbReference>
<evidence type="ECO:0000256" key="3">
    <source>
        <dbReference type="ARBA" id="ARBA00022691"/>
    </source>
</evidence>
<evidence type="ECO:0000259" key="7">
    <source>
        <dbReference type="Pfam" id="PF17827"/>
    </source>
</evidence>
<evidence type="ECO:0000256" key="4">
    <source>
        <dbReference type="ARBA" id="ARBA00048391"/>
    </source>
</evidence>
<dbReference type="GO" id="GO:0003676">
    <property type="term" value="F:nucleic acid binding"/>
    <property type="evidence" value="ECO:0007669"/>
    <property type="project" value="InterPro"/>
</dbReference>
<evidence type="ECO:0000259" key="6">
    <source>
        <dbReference type="Pfam" id="PF05175"/>
    </source>
</evidence>
<evidence type="ECO:0000313" key="9">
    <source>
        <dbReference type="Proteomes" id="UP000005496"/>
    </source>
</evidence>
<organism evidence="8 9">
    <name type="scientific">Desulfonatronospira thiodismutans ASO3-1</name>
    <dbReference type="NCBI Taxonomy" id="555779"/>
    <lineage>
        <taxon>Bacteria</taxon>
        <taxon>Pseudomonadati</taxon>
        <taxon>Thermodesulfobacteriota</taxon>
        <taxon>Desulfovibrionia</taxon>
        <taxon>Desulfovibrionales</taxon>
        <taxon>Desulfonatronovibrionaceae</taxon>
        <taxon>Desulfonatronospira</taxon>
    </lineage>
</organism>
<keyword evidence="9" id="KW-1185">Reference proteome</keyword>
<feature type="binding site" evidence="5">
    <location>
        <begin position="121"/>
        <end position="125"/>
    </location>
    <ligand>
        <name>S-adenosyl-L-methionine</name>
        <dbReference type="ChEBI" id="CHEBI:59789"/>
    </ligand>
</feature>
<sequence>MNTIASMLARGTDELRRAGVDSPGLSARVLLAHALDLSTEKLVLVFQDQTSDEIRRHYEELIARRSRGEPVAYILGRKEFYSLDFQVSPQVLIPRPETELLVELVGNSYSRQQKKIFADLGTGSGILGICIALDFSLFLCLACDISKQALAVARSNARRHRVSDRILFFRGDMGAGIKPQSLDFIVCNPPYISVREFAGLEAEVRNFEPGQALLSGERGLGHIKRLEQEAARLLRGSGRVFLEMGSTQADHVRRIFSRWSSCHIYQDLAGLDRAAVVCK</sequence>
<dbReference type="Pfam" id="PF17827">
    <property type="entry name" value="PrmC_N"/>
    <property type="match status" value="1"/>
</dbReference>
<dbReference type="InterPro" id="IPR004556">
    <property type="entry name" value="HemK-like"/>
</dbReference>
<dbReference type="Gene3D" id="1.10.8.10">
    <property type="entry name" value="DNA helicase RuvA subunit, C-terminal domain"/>
    <property type="match status" value="1"/>
</dbReference>
<dbReference type="AlphaFoldDB" id="D6SQH7"/>
<dbReference type="EMBL" id="ACJN02000002">
    <property type="protein sequence ID" value="EFI35003.1"/>
    <property type="molecule type" value="Genomic_DNA"/>
</dbReference>
<dbReference type="GO" id="GO:0102559">
    <property type="term" value="F:peptide chain release factor N(5)-glutamine methyltransferase activity"/>
    <property type="evidence" value="ECO:0007669"/>
    <property type="project" value="UniProtKB-EC"/>
</dbReference>
<keyword evidence="1 5" id="KW-0489">Methyltransferase</keyword>
<dbReference type="eggNOG" id="COG2890">
    <property type="taxonomic scope" value="Bacteria"/>
</dbReference>
<dbReference type="PANTHER" id="PTHR18895:SF74">
    <property type="entry name" value="MTRF1L RELEASE FACTOR GLUTAMINE METHYLTRANSFERASE"/>
    <property type="match status" value="1"/>
</dbReference>
<feature type="binding site" evidence="5">
    <location>
        <position position="188"/>
    </location>
    <ligand>
        <name>S-adenosyl-L-methionine</name>
        <dbReference type="ChEBI" id="CHEBI:59789"/>
    </ligand>
</feature>
<dbReference type="InterPro" id="IPR040758">
    <property type="entry name" value="PrmC_N"/>
</dbReference>
<comment type="function">
    <text evidence="5">Methylates the class 1 translation termination release factors RF1/PrfA and RF2/PrfB on the glutamine residue of the universally conserved GGQ motif.</text>
</comment>
<dbReference type="InterPro" id="IPR019874">
    <property type="entry name" value="RF_methyltr_PrmC"/>
</dbReference>
<keyword evidence="3 5" id="KW-0949">S-adenosyl-L-methionine</keyword>
<evidence type="ECO:0000256" key="1">
    <source>
        <dbReference type="ARBA" id="ARBA00022603"/>
    </source>
</evidence>
<proteinExistence type="inferred from homology"/>
<comment type="caution">
    <text evidence="5">Lacks conserved residue(s) required for the propagation of feature annotation.</text>
</comment>